<gene>
    <name evidence="1" type="ORF">EZS27_019236</name>
</gene>
<proteinExistence type="predicted"/>
<reference evidence="1" key="1">
    <citation type="submission" date="2019-03" db="EMBL/GenBank/DDBJ databases">
        <title>Single cell metagenomics reveals metabolic interactions within the superorganism composed of flagellate Streblomastix strix and complex community of Bacteroidetes bacteria on its surface.</title>
        <authorList>
            <person name="Treitli S.C."/>
            <person name="Kolisko M."/>
            <person name="Husnik F."/>
            <person name="Keeling P."/>
            <person name="Hampl V."/>
        </authorList>
    </citation>
    <scope>NUCLEOTIDE SEQUENCE</scope>
    <source>
        <strain evidence="1">STM</strain>
    </source>
</reference>
<dbReference type="AlphaFoldDB" id="A0A5J4RFE1"/>
<name>A0A5J4RFE1_9ZZZZ</name>
<evidence type="ECO:0000313" key="1">
    <source>
        <dbReference type="EMBL" id="KAA6332244.1"/>
    </source>
</evidence>
<organism evidence="1">
    <name type="scientific">termite gut metagenome</name>
    <dbReference type="NCBI Taxonomy" id="433724"/>
    <lineage>
        <taxon>unclassified sequences</taxon>
        <taxon>metagenomes</taxon>
        <taxon>organismal metagenomes</taxon>
    </lineage>
</organism>
<dbReference type="EMBL" id="SNRY01001266">
    <property type="protein sequence ID" value="KAA6332244.1"/>
    <property type="molecule type" value="Genomic_DNA"/>
</dbReference>
<protein>
    <submittedName>
        <fullName evidence="1">Uncharacterized protein</fullName>
    </submittedName>
</protein>
<comment type="caution">
    <text evidence="1">The sequence shown here is derived from an EMBL/GenBank/DDBJ whole genome shotgun (WGS) entry which is preliminary data.</text>
</comment>
<sequence>MSKEQDKLEKLHLTNNNLNELLSLWDNNKEPALLEILNNINSTKLFKIPAILKIVLAQQNGENIENTQEEEKKMKTMIY</sequence>
<accession>A0A5J4RFE1</accession>